<evidence type="ECO:0000313" key="4">
    <source>
        <dbReference type="WBParaSite" id="OFLC_0000871101-mRNA-1"/>
    </source>
</evidence>
<evidence type="ECO:0000313" key="2">
    <source>
        <dbReference type="EMBL" id="VDO57005.1"/>
    </source>
</evidence>
<sequence>FFRSQQPDPQIQQQFHQIALLRQLKQKQSSPINKKFRPNIAVVTGQDPQRNIKLTRLDGRVNSTRKKTNLRKNGQLIVISDSFIVSKKSQSNSLRSKSQLPQFVRLRKLLGLTASEKMRKNSNRKDGQFRSQNFRSG</sequence>
<evidence type="ECO:0000313" key="3">
    <source>
        <dbReference type="Proteomes" id="UP000267606"/>
    </source>
</evidence>
<proteinExistence type="predicted"/>
<keyword evidence="3" id="KW-1185">Reference proteome</keyword>
<dbReference type="EMBL" id="UZAJ01010074">
    <property type="protein sequence ID" value="VDO57005.1"/>
    <property type="molecule type" value="Genomic_DNA"/>
</dbReference>
<organism evidence="4">
    <name type="scientific">Onchocerca flexuosa</name>
    <dbReference type="NCBI Taxonomy" id="387005"/>
    <lineage>
        <taxon>Eukaryota</taxon>
        <taxon>Metazoa</taxon>
        <taxon>Ecdysozoa</taxon>
        <taxon>Nematoda</taxon>
        <taxon>Chromadorea</taxon>
        <taxon>Rhabditida</taxon>
        <taxon>Spirurina</taxon>
        <taxon>Spiruromorpha</taxon>
        <taxon>Filarioidea</taxon>
        <taxon>Onchocercidae</taxon>
        <taxon>Onchocerca</taxon>
    </lineage>
</organism>
<feature type="compositionally biased region" description="Basic and acidic residues" evidence="1">
    <location>
        <begin position="118"/>
        <end position="128"/>
    </location>
</feature>
<dbReference type="WBParaSite" id="OFLC_0000871101-mRNA-1">
    <property type="protein sequence ID" value="OFLC_0000871101-mRNA-1"/>
    <property type="gene ID" value="OFLC_0000871101"/>
</dbReference>
<gene>
    <name evidence="2" type="ORF">OFLC_LOCUS8712</name>
</gene>
<reference evidence="4" key="1">
    <citation type="submission" date="2016-06" db="UniProtKB">
        <authorList>
            <consortium name="WormBaseParasite"/>
        </authorList>
    </citation>
    <scope>IDENTIFICATION</scope>
</reference>
<reference evidence="2 3" key="2">
    <citation type="submission" date="2018-11" db="EMBL/GenBank/DDBJ databases">
        <authorList>
            <consortium name="Pathogen Informatics"/>
        </authorList>
    </citation>
    <scope>NUCLEOTIDE SEQUENCE [LARGE SCALE GENOMIC DNA]</scope>
</reference>
<protein>
    <submittedName>
        <fullName evidence="4">UAP56-interacting factor</fullName>
    </submittedName>
</protein>
<name>A0A183HMK0_9BILA</name>
<accession>A0A183HMK0</accession>
<dbReference type="AlphaFoldDB" id="A0A183HMK0"/>
<dbReference type="Proteomes" id="UP000267606">
    <property type="component" value="Unassembled WGS sequence"/>
</dbReference>
<evidence type="ECO:0000256" key="1">
    <source>
        <dbReference type="SAM" id="MobiDB-lite"/>
    </source>
</evidence>
<feature type="region of interest" description="Disordered" evidence="1">
    <location>
        <begin position="118"/>
        <end position="137"/>
    </location>
</feature>